<evidence type="ECO:0000256" key="3">
    <source>
        <dbReference type="ARBA" id="ARBA00022777"/>
    </source>
</evidence>
<dbReference type="SUPFAM" id="SSF53067">
    <property type="entry name" value="Actin-like ATPase domain"/>
    <property type="match status" value="2"/>
</dbReference>
<keyword evidence="3 6" id="KW-0418">Kinase</keyword>
<evidence type="ECO:0000259" key="4">
    <source>
        <dbReference type="Pfam" id="PF00370"/>
    </source>
</evidence>
<dbReference type="GO" id="GO:0016301">
    <property type="term" value="F:kinase activity"/>
    <property type="evidence" value="ECO:0007669"/>
    <property type="project" value="UniProtKB-KW"/>
</dbReference>
<dbReference type="EMBL" id="JADBEM010000001">
    <property type="protein sequence ID" value="MBE1611547.1"/>
    <property type="molecule type" value="Genomic_DNA"/>
</dbReference>
<dbReference type="Pfam" id="PF00370">
    <property type="entry name" value="FGGY_N"/>
    <property type="match status" value="1"/>
</dbReference>
<evidence type="ECO:0000259" key="5">
    <source>
        <dbReference type="Pfam" id="PF02782"/>
    </source>
</evidence>
<dbReference type="Gene3D" id="3.30.420.40">
    <property type="match status" value="2"/>
</dbReference>
<feature type="domain" description="Carbohydrate kinase FGGY C-terminal" evidence="5">
    <location>
        <begin position="277"/>
        <end position="438"/>
    </location>
</feature>
<name>A0A927N9Q3_9ACTN</name>
<proteinExistence type="inferred from homology"/>
<dbReference type="InterPro" id="IPR018484">
    <property type="entry name" value="FGGY_N"/>
</dbReference>
<dbReference type="InterPro" id="IPR043129">
    <property type="entry name" value="ATPase_NBD"/>
</dbReference>
<dbReference type="Pfam" id="PF02782">
    <property type="entry name" value="FGGY_C"/>
    <property type="match status" value="1"/>
</dbReference>
<comment type="similarity">
    <text evidence="1">Belongs to the FGGY kinase family.</text>
</comment>
<reference evidence="6" key="1">
    <citation type="submission" date="2020-10" db="EMBL/GenBank/DDBJ databases">
        <title>Sequencing the genomes of 1000 actinobacteria strains.</title>
        <authorList>
            <person name="Klenk H.-P."/>
        </authorList>
    </citation>
    <scope>NUCLEOTIDE SEQUENCE</scope>
    <source>
        <strain evidence="6">DSM 45354</strain>
    </source>
</reference>
<comment type="caution">
    <text evidence="6">The sequence shown here is derived from an EMBL/GenBank/DDBJ whole genome shotgun (WGS) entry which is preliminary data.</text>
</comment>
<dbReference type="GO" id="GO:0005975">
    <property type="term" value="P:carbohydrate metabolic process"/>
    <property type="evidence" value="ECO:0007669"/>
    <property type="project" value="InterPro"/>
</dbReference>
<dbReference type="InterPro" id="IPR000577">
    <property type="entry name" value="Carb_kinase_FGGY"/>
</dbReference>
<evidence type="ECO:0000256" key="2">
    <source>
        <dbReference type="ARBA" id="ARBA00022679"/>
    </source>
</evidence>
<accession>A0A927N9Q3</accession>
<sequence>MSYIGVDIGTSVIKAALFDDAGEQCALESAPARVVSPHEAWFEQDMEEVLTAVAMVVRGLLKSAAAQTAGPPTLLALTGQGDGVWLVDGAGRAVRPAVSWMDARAAGIADRWQADGMSETVFRRTGGAMFPGCPAPVLAWLDAHEPRVLDWALTAAYCKDVVMQRLTGVRATDTSDAALPFLDPVTRTYATDVLDACGLAHRADLLAPVVEPGPTGVLNDEGAALLGLAVGTPVSAGPFDLPACARGSGVDEPGVGHLIVGTTLACQVVIDELDMSGEPAGLTLPLGRPDRWLRSMPAMVGTAALDWVLALIGRTHDGVDELLAASVPGAHGVRCLPYFSPAGERAPFLESGARARLDGLTVQTTPADVVRAVCEGIAYAARHCFEAAGLSGDVAICGGGVRSKHWLRLFADVLGRPVHVAPSAEVGAYGAVLAGIAATGLDADAGAWATTRAAATTVVGPGADSTRLYAGEYDRYRATVDRARTEWKERQV</sequence>
<protein>
    <submittedName>
        <fullName evidence="6">Sugar (Pentulose or hexulose) kinase</fullName>
    </submittedName>
</protein>
<dbReference type="InterPro" id="IPR018485">
    <property type="entry name" value="FGGY_C"/>
</dbReference>
<dbReference type="InterPro" id="IPR050406">
    <property type="entry name" value="FGGY_Carb_Kinase"/>
</dbReference>
<dbReference type="PANTHER" id="PTHR43095">
    <property type="entry name" value="SUGAR KINASE"/>
    <property type="match status" value="1"/>
</dbReference>
<dbReference type="PANTHER" id="PTHR43095:SF3">
    <property type="entry name" value="L-XYLULOSE_3-KETO-L-GULONATE KINASE"/>
    <property type="match status" value="1"/>
</dbReference>
<gene>
    <name evidence="6" type="ORF">HEB94_008395</name>
</gene>
<feature type="domain" description="Carbohydrate kinase FGGY N-terminal" evidence="4">
    <location>
        <begin position="3"/>
        <end position="241"/>
    </location>
</feature>
<dbReference type="PIRSF" id="PIRSF000538">
    <property type="entry name" value="GlpK"/>
    <property type="match status" value="1"/>
</dbReference>
<dbReference type="AlphaFoldDB" id="A0A927N9Q3"/>
<dbReference type="Proteomes" id="UP000638648">
    <property type="component" value="Unassembled WGS sequence"/>
</dbReference>
<evidence type="ECO:0000313" key="6">
    <source>
        <dbReference type="EMBL" id="MBE1611547.1"/>
    </source>
</evidence>
<keyword evidence="7" id="KW-1185">Reference proteome</keyword>
<evidence type="ECO:0000313" key="7">
    <source>
        <dbReference type="Proteomes" id="UP000638648"/>
    </source>
</evidence>
<evidence type="ECO:0000256" key="1">
    <source>
        <dbReference type="ARBA" id="ARBA00009156"/>
    </source>
</evidence>
<keyword evidence="2" id="KW-0808">Transferase</keyword>
<dbReference type="RefSeq" id="WP_192754743.1">
    <property type="nucleotide sequence ID" value="NZ_BAABJL010000210.1"/>
</dbReference>
<organism evidence="6 7">
    <name type="scientific">Actinopolymorpha pittospori</name>
    <dbReference type="NCBI Taxonomy" id="648752"/>
    <lineage>
        <taxon>Bacteria</taxon>
        <taxon>Bacillati</taxon>
        <taxon>Actinomycetota</taxon>
        <taxon>Actinomycetes</taxon>
        <taxon>Propionibacteriales</taxon>
        <taxon>Actinopolymorphaceae</taxon>
        <taxon>Actinopolymorpha</taxon>
    </lineage>
</organism>